<name>A0ACC9MV16_9STAP</name>
<organism evidence="1 2">
    <name type="scientific">Macrococcoides caseolyticum</name>
    <dbReference type="NCBI Taxonomy" id="69966"/>
    <lineage>
        <taxon>Bacteria</taxon>
        <taxon>Bacillati</taxon>
        <taxon>Bacillota</taxon>
        <taxon>Bacilli</taxon>
        <taxon>Bacillales</taxon>
        <taxon>Staphylococcaceae</taxon>
        <taxon>Macrococcoides</taxon>
    </lineage>
</organism>
<proteinExistence type="predicted"/>
<evidence type="ECO:0000313" key="1">
    <source>
        <dbReference type="EMBL" id="PKE57275.1"/>
    </source>
</evidence>
<reference evidence="1" key="1">
    <citation type="submission" date="2017-12" db="EMBL/GenBank/DDBJ databases">
        <title>Genomics of Macrococcus caseolyticus.</title>
        <authorList>
            <person name="MacFadyen A.C."/>
            <person name="Paterson G.K."/>
        </authorList>
    </citation>
    <scope>NUCLEOTIDE SEQUENCE</scope>
    <source>
        <strain evidence="1">5459_5_49</strain>
    </source>
</reference>
<dbReference type="Proteomes" id="UP000233606">
    <property type="component" value="Unassembled WGS sequence"/>
</dbReference>
<accession>A0ACC9MV16</accession>
<comment type="caution">
    <text evidence="1">The sequence shown here is derived from an EMBL/GenBank/DDBJ whole genome shotgun (WGS) entry which is preliminary data.</text>
</comment>
<sequence>MSKKHTVKDVLKDALNQHKDIQDVVVIIRGKNEVIAEGYSHMNKTEVLGLLECAKHNVLLDMTGEE</sequence>
<dbReference type="EMBL" id="PIWU01000002">
    <property type="protein sequence ID" value="PKE57275.1"/>
    <property type="molecule type" value="Genomic_DNA"/>
</dbReference>
<evidence type="ECO:0000313" key="2">
    <source>
        <dbReference type="Proteomes" id="UP000233606"/>
    </source>
</evidence>
<keyword evidence="2" id="KW-1185">Reference proteome</keyword>
<gene>
    <name evidence="1" type="ORF">CW682_01300</name>
</gene>
<protein>
    <submittedName>
        <fullName evidence="1">Uncharacterized protein</fullName>
    </submittedName>
</protein>